<feature type="domain" description="Anti-sigma K factor RskA C-terminal" evidence="9">
    <location>
        <begin position="111"/>
        <end position="255"/>
    </location>
</feature>
<evidence type="ECO:0000256" key="8">
    <source>
        <dbReference type="ARBA" id="ARBA00030803"/>
    </source>
</evidence>
<protein>
    <recommendedName>
        <fullName evidence="8">Regulator of SigK</fullName>
    </recommendedName>
    <alternativeName>
        <fullName evidence="7">Sigma-K anti-sigma factor RskA</fullName>
    </alternativeName>
</protein>
<dbReference type="Gene3D" id="1.10.10.1320">
    <property type="entry name" value="Anti-sigma factor, zinc-finger domain"/>
    <property type="match status" value="1"/>
</dbReference>
<proteinExistence type="predicted"/>
<keyword evidence="6" id="KW-0472">Membrane</keyword>
<dbReference type="Proteomes" id="UP000236738">
    <property type="component" value="Unassembled WGS sequence"/>
</dbReference>
<dbReference type="Pfam" id="PF10099">
    <property type="entry name" value="RskA_C"/>
    <property type="match status" value="1"/>
</dbReference>
<evidence type="ECO:0000256" key="4">
    <source>
        <dbReference type="ARBA" id="ARBA00022692"/>
    </source>
</evidence>
<evidence type="ECO:0000256" key="5">
    <source>
        <dbReference type="ARBA" id="ARBA00022989"/>
    </source>
</evidence>
<dbReference type="InterPro" id="IPR051474">
    <property type="entry name" value="Anti-sigma-K/W_factor"/>
</dbReference>
<evidence type="ECO:0000313" key="11">
    <source>
        <dbReference type="Proteomes" id="UP000236738"/>
    </source>
</evidence>
<keyword evidence="4" id="KW-0812">Transmembrane</keyword>
<evidence type="ECO:0000256" key="1">
    <source>
        <dbReference type="ARBA" id="ARBA00004167"/>
    </source>
</evidence>
<keyword evidence="5" id="KW-1133">Transmembrane helix</keyword>
<dbReference type="GO" id="GO:0005886">
    <property type="term" value="C:plasma membrane"/>
    <property type="evidence" value="ECO:0007669"/>
    <property type="project" value="UniProtKB-SubCell"/>
</dbReference>
<dbReference type="GO" id="GO:0016989">
    <property type="term" value="F:sigma factor antagonist activity"/>
    <property type="evidence" value="ECO:0007669"/>
    <property type="project" value="TreeGrafter"/>
</dbReference>
<accession>A0A1H6AJK4</accession>
<evidence type="ECO:0000256" key="3">
    <source>
        <dbReference type="ARBA" id="ARBA00022475"/>
    </source>
</evidence>
<evidence type="ECO:0000256" key="2">
    <source>
        <dbReference type="ARBA" id="ARBA00004236"/>
    </source>
</evidence>
<dbReference type="OrthoDB" id="1420916at2"/>
<evidence type="ECO:0000313" key="10">
    <source>
        <dbReference type="EMBL" id="SEG48888.1"/>
    </source>
</evidence>
<reference evidence="11" key="1">
    <citation type="submission" date="2016-10" db="EMBL/GenBank/DDBJ databases">
        <authorList>
            <person name="Varghese N."/>
            <person name="Submissions S."/>
        </authorList>
    </citation>
    <scope>NUCLEOTIDE SEQUENCE [LARGE SCALE GENOMIC DNA]</scope>
    <source>
        <strain evidence="11">DSM 21580</strain>
    </source>
</reference>
<dbReference type="EMBL" id="FNUS01000006">
    <property type="protein sequence ID" value="SEG48888.1"/>
    <property type="molecule type" value="Genomic_DNA"/>
</dbReference>
<dbReference type="RefSeq" id="WP_103914339.1">
    <property type="nucleotide sequence ID" value="NZ_FNUS01000006.1"/>
</dbReference>
<sequence length="265" mass="28984">MDIKTYISSGIIEEYALGVLSQEEASILECIMKNNLEVKNAVLEAQNTFEQLADAEAVEPPSELKSQIFAKLDFAKPVENTSQSTEKETVITPIIPLNKKYEGSNFSKFALVAASLLLLASLGYNIYTGQNQKQELAKLATNNTILTNQVSELKSQNNLMLNSRNIKLNGVASHPGMLANVYWDTSKKVYLKVNNMPSAPKGQQYQLWAIVDGKPVSAGMFDGNHPDQIQSMAVIDKAQAFAITLEKAGGVDSPTMENMMVMGTT</sequence>
<keyword evidence="3" id="KW-1003">Cell membrane</keyword>
<evidence type="ECO:0000256" key="7">
    <source>
        <dbReference type="ARBA" id="ARBA00029829"/>
    </source>
</evidence>
<dbReference type="PANTHER" id="PTHR37461:SF1">
    <property type="entry name" value="ANTI-SIGMA-K FACTOR RSKA"/>
    <property type="match status" value="1"/>
</dbReference>
<name>A0A1H6AJK4_9FLAO</name>
<organism evidence="10 11">
    <name type="scientific">Halpernia humi</name>
    <dbReference type="NCBI Taxonomy" id="493375"/>
    <lineage>
        <taxon>Bacteria</taxon>
        <taxon>Pseudomonadati</taxon>
        <taxon>Bacteroidota</taxon>
        <taxon>Flavobacteriia</taxon>
        <taxon>Flavobacteriales</taxon>
        <taxon>Weeksellaceae</taxon>
        <taxon>Chryseobacterium group</taxon>
        <taxon>Halpernia</taxon>
    </lineage>
</organism>
<comment type="subcellular location">
    <subcellularLocation>
        <location evidence="2">Cell membrane</location>
    </subcellularLocation>
    <subcellularLocation>
        <location evidence="1">Membrane</location>
        <topology evidence="1">Single-pass membrane protein</topology>
    </subcellularLocation>
</comment>
<dbReference type="GO" id="GO:0006417">
    <property type="term" value="P:regulation of translation"/>
    <property type="evidence" value="ECO:0007669"/>
    <property type="project" value="TreeGrafter"/>
</dbReference>
<evidence type="ECO:0000259" key="9">
    <source>
        <dbReference type="Pfam" id="PF10099"/>
    </source>
</evidence>
<evidence type="ECO:0000256" key="6">
    <source>
        <dbReference type="ARBA" id="ARBA00023136"/>
    </source>
</evidence>
<keyword evidence="11" id="KW-1185">Reference proteome</keyword>
<dbReference type="AlphaFoldDB" id="A0A1H6AJK4"/>
<dbReference type="InterPro" id="IPR041916">
    <property type="entry name" value="Anti_sigma_zinc_sf"/>
</dbReference>
<dbReference type="PANTHER" id="PTHR37461">
    <property type="entry name" value="ANTI-SIGMA-K FACTOR RSKA"/>
    <property type="match status" value="1"/>
</dbReference>
<gene>
    <name evidence="10" type="ORF">SAMN05421847_2476</name>
</gene>
<dbReference type="InterPro" id="IPR018764">
    <property type="entry name" value="RskA_C"/>
</dbReference>